<proteinExistence type="predicted"/>
<dbReference type="EMBL" id="CP117880">
    <property type="protein sequence ID" value="WDF69225.1"/>
    <property type="molecule type" value="Genomic_DNA"/>
</dbReference>
<dbReference type="InterPro" id="IPR022551">
    <property type="entry name" value="BrxC"/>
</dbReference>
<name>A0ABY7WJR7_9SPHI</name>
<keyword evidence="2" id="KW-1185">Reference proteome</keyword>
<accession>A0ABY7WJR7</accession>
<protein>
    <submittedName>
        <fullName evidence="1">Bacillithiol system redox-active protein YtxJ</fullName>
    </submittedName>
</protein>
<sequence>MSWSPLSSLAQLQALTAENRPFIVFKHSTRCSVSSMAKRNLEFDFNTLPADFPIYYLDLISLREISNFIADQWNIRHESPQLLVLQGDSCLYHASHQDIDLGEALAVIS</sequence>
<reference evidence="1 2" key="1">
    <citation type="submission" date="2023-02" db="EMBL/GenBank/DDBJ databases">
        <title>Genome sequence of Sphingobacterium sp. KACC 22765.</title>
        <authorList>
            <person name="Kim S."/>
            <person name="Heo J."/>
            <person name="Kwon S.-W."/>
        </authorList>
    </citation>
    <scope>NUCLEOTIDE SEQUENCE [LARGE SCALE GENOMIC DNA]</scope>
    <source>
        <strain evidence="1 2">KACC 22765</strain>
    </source>
</reference>
<dbReference type="Pfam" id="PF11009">
    <property type="entry name" value="BrxC"/>
    <property type="match status" value="1"/>
</dbReference>
<gene>
    <name evidence="1" type="primary">ytxJ</name>
    <name evidence="1" type="ORF">PQ465_02310</name>
</gene>
<dbReference type="Gene3D" id="3.40.30.10">
    <property type="entry name" value="Glutaredoxin"/>
    <property type="match status" value="1"/>
</dbReference>
<organism evidence="1 2">
    <name type="scientific">Sphingobacterium oryzagri</name>
    <dbReference type="NCBI Taxonomy" id="3025669"/>
    <lineage>
        <taxon>Bacteria</taxon>
        <taxon>Pseudomonadati</taxon>
        <taxon>Bacteroidota</taxon>
        <taxon>Sphingobacteriia</taxon>
        <taxon>Sphingobacteriales</taxon>
        <taxon>Sphingobacteriaceae</taxon>
        <taxon>Sphingobacterium</taxon>
    </lineage>
</organism>
<evidence type="ECO:0000313" key="1">
    <source>
        <dbReference type="EMBL" id="WDF69225.1"/>
    </source>
</evidence>
<dbReference type="RefSeq" id="WP_274267950.1">
    <property type="nucleotide sequence ID" value="NZ_CP117880.1"/>
</dbReference>
<dbReference type="NCBIfam" id="TIGR04019">
    <property type="entry name" value="B_thiol_YtxJ"/>
    <property type="match status" value="1"/>
</dbReference>
<evidence type="ECO:0000313" key="2">
    <source>
        <dbReference type="Proteomes" id="UP001221558"/>
    </source>
</evidence>
<dbReference type="Proteomes" id="UP001221558">
    <property type="component" value="Chromosome"/>
</dbReference>